<reference evidence="1 2" key="1">
    <citation type="submission" date="2019-07" db="EMBL/GenBank/DDBJ databases">
        <title>Whole genome shotgun sequence of Skermanella aerolata NBRC 106429.</title>
        <authorList>
            <person name="Hosoyama A."/>
            <person name="Uohara A."/>
            <person name="Ohji S."/>
            <person name="Ichikawa N."/>
        </authorList>
    </citation>
    <scope>NUCLEOTIDE SEQUENCE [LARGE SCALE GENOMIC DNA]</scope>
    <source>
        <strain evidence="1 2">NBRC 106429</strain>
    </source>
</reference>
<accession>A0A512DKK6</accession>
<keyword evidence="2" id="KW-1185">Reference proteome</keyword>
<name>A0A512DKK6_9PROT</name>
<gene>
    <name evidence="1" type="ORF">SAE02_11540</name>
</gene>
<dbReference type="SUPFAM" id="SSF75708">
    <property type="entry name" value="Chemotaxis phosphatase CheZ"/>
    <property type="match status" value="1"/>
</dbReference>
<dbReference type="AlphaFoldDB" id="A0A512DKK6"/>
<dbReference type="GO" id="GO:0050920">
    <property type="term" value="P:regulation of chemotaxis"/>
    <property type="evidence" value="ECO:0007669"/>
    <property type="project" value="InterPro"/>
</dbReference>
<dbReference type="GO" id="GO:0009288">
    <property type="term" value="C:bacterial-type flagellum"/>
    <property type="evidence" value="ECO:0007669"/>
    <property type="project" value="InterPro"/>
</dbReference>
<dbReference type="InterPro" id="IPR007439">
    <property type="entry name" value="Chemotax_Pase_CheZ"/>
</dbReference>
<dbReference type="EMBL" id="BJYZ01000003">
    <property type="protein sequence ID" value="GEO37006.1"/>
    <property type="molecule type" value="Genomic_DNA"/>
</dbReference>
<comment type="caution">
    <text evidence="1">The sequence shown here is derived from an EMBL/GenBank/DDBJ whole genome shotgun (WGS) entry which is preliminary data.</text>
</comment>
<evidence type="ECO:0000313" key="1">
    <source>
        <dbReference type="EMBL" id="GEO37006.1"/>
    </source>
</evidence>
<sequence>MSAKPFTAELQRLGLPLRHAAHAEPEAPQSAPAALPSPAIADASPAEFMAAIDRIERRLDELAALQPAPAAPAEVGPDVADLQRRIQDTQVEIAALRHPKAEQDRLVVAGEELAAIVSATETATNGVLSAAELIEKTAVAMKARLSDVADKRDLDLMMDAVVSIFEACNFQDITGQRIGKVVRTLDFIEERVVAMIQTWGAEAFAHLPHSVEVPVAEEAKLLNGPQLQGKAISQAEIDALFD</sequence>
<dbReference type="GO" id="GO:0003824">
    <property type="term" value="F:catalytic activity"/>
    <property type="evidence" value="ECO:0007669"/>
    <property type="project" value="InterPro"/>
</dbReference>
<dbReference type="OrthoDB" id="7269965at2"/>
<proteinExistence type="predicted"/>
<dbReference type="Gene3D" id="1.10.287.500">
    <property type="entry name" value="Helix hairpin bin"/>
    <property type="match status" value="1"/>
</dbReference>
<organism evidence="1 2">
    <name type="scientific">Skermanella aerolata</name>
    <dbReference type="NCBI Taxonomy" id="393310"/>
    <lineage>
        <taxon>Bacteria</taxon>
        <taxon>Pseudomonadati</taxon>
        <taxon>Pseudomonadota</taxon>
        <taxon>Alphaproteobacteria</taxon>
        <taxon>Rhodospirillales</taxon>
        <taxon>Azospirillaceae</taxon>
        <taxon>Skermanella</taxon>
    </lineage>
</organism>
<dbReference type="Pfam" id="PF04344">
    <property type="entry name" value="CheZ"/>
    <property type="match status" value="1"/>
</dbReference>
<evidence type="ECO:0000313" key="2">
    <source>
        <dbReference type="Proteomes" id="UP000321523"/>
    </source>
</evidence>
<protein>
    <submittedName>
        <fullName evidence="1">Uncharacterized protein</fullName>
    </submittedName>
</protein>
<dbReference type="Proteomes" id="UP000321523">
    <property type="component" value="Unassembled WGS sequence"/>
</dbReference>
<dbReference type="RefSeq" id="WP_052830800.1">
    <property type="nucleotide sequence ID" value="NZ_BJYZ01000003.1"/>
</dbReference>